<keyword evidence="7" id="KW-1185">Reference proteome</keyword>
<feature type="domain" description="TIL" evidence="5">
    <location>
        <begin position="159"/>
        <end position="214"/>
    </location>
</feature>
<evidence type="ECO:0000313" key="9">
    <source>
        <dbReference type="WormBase" id="SRAE_X000225900"/>
    </source>
</evidence>
<keyword evidence="3" id="KW-1015">Disulfide bond</keyword>
<dbReference type="WBParaSite" id="SRAE_X000225900.1">
    <property type="protein sequence ID" value="SRAE_X000225900.1"/>
    <property type="gene ID" value="WBGene00267841"/>
</dbReference>
<dbReference type="PANTHER" id="PTHR23259">
    <property type="entry name" value="RIDDLE"/>
    <property type="match status" value="1"/>
</dbReference>
<keyword evidence="1" id="KW-0646">Protease inhibitor</keyword>
<evidence type="ECO:0000256" key="4">
    <source>
        <dbReference type="SAM" id="SignalP"/>
    </source>
</evidence>
<dbReference type="GO" id="GO:0004867">
    <property type="term" value="F:serine-type endopeptidase inhibitor activity"/>
    <property type="evidence" value="ECO:0007669"/>
    <property type="project" value="UniProtKB-KW"/>
</dbReference>
<dbReference type="Proteomes" id="UP000035682">
    <property type="component" value="Unplaced"/>
</dbReference>
<keyword evidence="4" id="KW-0732">Signal</keyword>
<dbReference type="OrthoDB" id="5787437at2759"/>
<reference evidence="8" key="3">
    <citation type="submission" date="2020-12" db="UniProtKB">
        <authorList>
            <consortium name="WormBaseParasite"/>
        </authorList>
    </citation>
    <scope>IDENTIFICATION</scope>
</reference>
<feature type="domain" description="TIL" evidence="5">
    <location>
        <begin position="83"/>
        <end position="138"/>
    </location>
</feature>
<dbReference type="CDD" id="cd19941">
    <property type="entry name" value="TIL"/>
    <property type="match status" value="2"/>
</dbReference>
<dbReference type="CTD" id="36385335"/>
<reference evidence="6" key="2">
    <citation type="submission" date="2014-09" db="EMBL/GenBank/DDBJ databases">
        <authorList>
            <person name="Aslett A.Martin."/>
        </authorList>
    </citation>
    <scope>NUCLEOTIDE SEQUENCE</scope>
    <source>
        <strain evidence="6">ED321 Heterogonic</strain>
    </source>
</reference>
<sequence>MYLLKFTLILSFFIPLIAKDIEFFCPPNIKLERCFTRCSKHWSFIFKKTKKCYTICERIKCICKPEYELKDNRCVKSEKPSICPPNTFYTTCKSTCEPKCGEDPDSVICPLICDGEGCECHHPYALDEKGNCIERSKCPKTTVKPKPTLKSTTKKPISCPPNMVYTDCLSSCKLTCDEDPDKVVCDFMCRGEGCECVEPFALDKDGNCIERSKCPKSKPKRAKRTKRA</sequence>
<dbReference type="OMA" id="NLCETAC"/>
<keyword evidence="2" id="KW-0722">Serine protease inhibitor</keyword>
<dbReference type="GeneID" id="36385335"/>
<dbReference type="PANTHER" id="PTHR23259:SF70">
    <property type="entry name" value="ACCESSORY GLAND PROTEIN ACP62F-RELATED"/>
    <property type="match status" value="1"/>
</dbReference>
<gene>
    <name evidence="6 8 9" type="ORF">SRAE_X000225900</name>
</gene>
<dbReference type="InterPro" id="IPR051368">
    <property type="entry name" value="SerProtInhib-TIL_Domain"/>
</dbReference>
<dbReference type="RefSeq" id="XP_024499731.1">
    <property type="nucleotide sequence ID" value="XM_024645449.1"/>
</dbReference>
<evidence type="ECO:0000313" key="8">
    <source>
        <dbReference type="WBParaSite" id="SRAE_X000225900.1"/>
    </source>
</evidence>
<dbReference type="InterPro" id="IPR036084">
    <property type="entry name" value="Ser_inhib-like_sf"/>
</dbReference>
<accession>A0A090KXB4</accession>
<protein>
    <submittedName>
        <fullName evidence="6 8">Trypsin Inhibitor-like, cysteine rich domain-containing protein</fullName>
    </submittedName>
</protein>
<dbReference type="InterPro" id="IPR002919">
    <property type="entry name" value="TIL_dom"/>
</dbReference>
<proteinExistence type="predicted"/>
<dbReference type="EMBL" id="LN609399">
    <property type="protein sequence ID" value="CEF60522.1"/>
    <property type="molecule type" value="Genomic_DNA"/>
</dbReference>
<organism evidence="6">
    <name type="scientific">Strongyloides ratti</name>
    <name type="common">Parasitic roundworm</name>
    <dbReference type="NCBI Taxonomy" id="34506"/>
    <lineage>
        <taxon>Eukaryota</taxon>
        <taxon>Metazoa</taxon>
        <taxon>Ecdysozoa</taxon>
        <taxon>Nematoda</taxon>
        <taxon>Chromadorea</taxon>
        <taxon>Rhabditida</taxon>
        <taxon>Tylenchina</taxon>
        <taxon>Panagrolaimomorpha</taxon>
        <taxon>Strongyloidoidea</taxon>
        <taxon>Strongyloididae</taxon>
        <taxon>Strongyloides</taxon>
    </lineage>
</organism>
<evidence type="ECO:0000259" key="5">
    <source>
        <dbReference type="Pfam" id="PF01826"/>
    </source>
</evidence>
<evidence type="ECO:0000313" key="7">
    <source>
        <dbReference type="Proteomes" id="UP000035682"/>
    </source>
</evidence>
<dbReference type="AlphaFoldDB" id="A0A090KXB4"/>
<dbReference type="Pfam" id="PF01826">
    <property type="entry name" value="TIL"/>
    <property type="match status" value="3"/>
</dbReference>
<evidence type="ECO:0000256" key="2">
    <source>
        <dbReference type="ARBA" id="ARBA00022900"/>
    </source>
</evidence>
<feature type="chain" id="PRO_5015030167" evidence="4">
    <location>
        <begin position="19"/>
        <end position="228"/>
    </location>
</feature>
<dbReference type="WormBase" id="SRAE_X000225900">
    <property type="protein sequence ID" value="SRP08907"/>
    <property type="gene ID" value="WBGene00267841"/>
</dbReference>
<feature type="signal peptide" evidence="4">
    <location>
        <begin position="1"/>
        <end position="18"/>
    </location>
</feature>
<dbReference type="Gene3D" id="2.10.25.10">
    <property type="entry name" value="Laminin"/>
    <property type="match status" value="2"/>
</dbReference>
<name>A0A090KXB4_STRRB</name>
<feature type="domain" description="TIL" evidence="5">
    <location>
        <begin position="25"/>
        <end position="78"/>
    </location>
</feature>
<evidence type="ECO:0000256" key="3">
    <source>
        <dbReference type="ARBA" id="ARBA00023157"/>
    </source>
</evidence>
<evidence type="ECO:0000256" key="1">
    <source>
        <dbReference type="ARBA" id="ARBA00022690"/>
    </source>
</evidence>
<reference evidence="7" key="1">
    <citation type="submission" date="2014-09" db="EMBL/GenBank/DDBJ databases">
        <authorList>
            <person name="Martin A.A."/>
        </authorList>
    </citation>
    <scope>NUCLEOTIDE SEQUENCE</scope>
    <source>
        <strain evidence="7">ED321</strain>
    </source>
</reference>
<evidence type="ECO:0000313" key="6">
    <source>
        <dbReference type="EMBL" id="CEF60522.1"/>
    </source>
</evidence>
<dbReference type="SUPFAM" id="SSF57567">
    <property type="entry name" value="Serine protease inhibitors"/>
    <property type="match status" value="2"/>
</dbReference>